<dbReference type="Pfam" id="PF17951">
    <property type="entry name" value="FAS_meander"/>
    <property type="match status" value="1"/>
</dbReference>
<dbReference type="PANTHER" id="PTHR10982">
    <property type="entry name" value="MALONYL COA-ACYL CARRIER PROTEIN TRANSACYLASE"/>
    <property type="match status" value="1"/>
</dbReference>
<evidence type="ECO:0000313" key="23">
    <source>
        <dbReference type="Proteomes" id="UP000007129"/>
    </source>
</evidence>
<evidence type="ECO:0000256" key="16">
    <source>
        <dbReference type="ARBA" id="ARBA00048536"/>
    </source>
</evidence>
<dbReference type="PANTHER" id="PTHR10982:SF21">
    <property type="entry name" value="FATTY ACID SYNTHASE SUBUNIT BETA"/>
    <property type="match status" value="1"/>
</dbReference>
<evidence type="ECO:0000256" key="7">
    <source>
        <dbReference type="ARBA" id="ARBA00013256"/>
    </source>
</evidence>
<evidence type="ECO:0000256" key="9">
    <source>
        <dbReference type="ARBA" id="ARBA00022679"/>
    </source>
</evidence>
<dbReference type="Gene3D" id="3.30.1120.100">
    <property type="match status" value="1"/>
</dbReference>
<evidence type="ECO:0000256" key="15">
    <source>
        <dbReference type="ARBA" id="ARBA00048462"/>
    </source>
</evidence>
<dbReference type="EC" id="2.3.1.86" evidence="4"/>
<dbReference type="FunFam" id="3.40.366.10:FF:000006">
    <property type="entry name" value="Fatty acid synthase beta subunit dehydratase"/>
    <property type="match status" value="1"/>
</dbReference>
<dbReference type="Gene3D" id="3.20.20.70">
    <property type="entry name" value="Aldolase class I"/>
    <property type="match status" value="1"/>
</dbReference>
<dbReference type="GO" id="GO:0004314">
    <property type="term" value="F:[acyl-carrier-protein] S-malonyltransferase activity"/>
    <property type="evidence" value="ECO:0007669"/>
    <property type="project" value="UniProtKB-EC"/>
</dbReference>
<evidence type="ECO:0000256" key="19">
    <source>
        <dbReference type="ARBA" id="ARBA00078671"/>
    </source>
</evidence>
<dbReference type="HOGENOM" id="CLU_000114_5_0_1"/>
<dbReference type="Gene3D" id="6.10.60.10">
    <property type="match status" value="1"/>
</dbReference>
<dbReference type="GO" id="GO:0004321">
    <property type="term" value="F:fatty-acyl-CoA synthase activity"/>
    <property type="evidence" value="ECO:0007669"/>
    <property type="project" value="UniProtKB-EC"/>
</dbReference>
<feature type="domain" description="Malonyl-CoA:ACP transacylase (MAT)" evidence="21">
    <location>
        <begin position="1653"/>
        <end position="2039"/>
    </location>
</feature>
<dbReference type="InterPro" id="IPR013785">
    <property type="entry name" value="Aldolase_TIM"/>
</dbReference>
<dbReference type="Gene3D" id="1.20.930.70">
    <property type="match status" value="1"/>
</dbReference>
<dbReference type="InterPro" id="IPR040883">
    <property type="entry name" value="FAS_meander"/>
</dbReference>
<comment type="catalytic activity">
    <reaction evidence="14">
        <text>acetyl-CoA + n malonyl-CoA + 2n NADPH + 4n H(+) = a long-chain-acyl-CoA + n CoA + n CO2 + 2n NADP(+).</text>
        <dbReference type="EC" id="2.3.1.86"/>
    </reaction>
</comment>
<evidence type="ECO:0000256" key="3">
    <source>
        <dbReference type="ARBA" id="ARBA00012480"/>
    </source>
</evidence>
<dbReference type="Pfam" id="PF22235">
    <property type="entry name" value="FAS1_thioest_ins"/>
    <property type="match status" value="1"/>
</dbReference>
<organism evidence="22 23">
    <name type="scientific">Macrophomina phaseolina (strain MS6)</name>
    <name type="common">Charcoal rot fungus</name>
    <dbReference type="NCBI Taxonomy" id="1126212"/>
    <lineage>
        <taxon>Eukaryota</taxon>
        <taxon>Fungi</taxon>
        <taxon>Dikarya</taxon>
        <taxon>Ascomycota</taxon>
        <taxon>Pezizomycotina</taxon>
        <taxon>Dothideomycetes</taxon>
        <taxon>Dothideomycetes incertae sedis</taxon>
        <taxon>Botryosphaeriales</taxon>
        <taxon>Botryosphaeriaceae</taxon>
        <taxon>Macrophomina</taxon>
    </lineage>
</organism>
<dbReference type="Gene3D" id="3.40.366.10">
    <property type="entry name" value="Malonyl-Coenzyme A Acyl Carrier Protein, domain 2"/>
    <property type="match status" value="3"/>
</dbReference>
<dbReference type="CDD" id="cd03447">
    <property type="entry name" value="FAS_MaoC"/>
    <property type="match status" value="1"/>
</dbReference>
<evidence type="ECO:0000256" key="8">
    <source>
        <dbReference type="ARBA" id="ARBA00013258"/>
    </source>
</evidence>
<keyword evidence="12" id="KW-0560">Oxidoreductase</keyword>
<dbReference type="EC" id="4.2.1.59" evidence="6"/>
<evidence type="ECO:0000256" key="1">
    <source>
        <dbReference type="ARBA" id="ARBA00001055"/>
    </source>
</evidence>
<comment type="catalytic activity">
    <reaction evidence="17">
        <text>a 2,3-saturated acyl-[ACP] + NAD(+) = a (2E)-enoyl-[ACP] + NADH + H(+)</text>
        <dbReference type="Rhea" id="RHEA:10240"/>
        <dbReference type="Rhea" id="RHEA-COMP:9925"/>
        <dbReference type="Rhea" id="RHEA-COMP:9926"/>
        <dbReference type="ChEBI" id="CHEBI:15378"/>
        <dbReference type="ChEBI" id="CHEBI:57540"/>
        <dbReference type="ChEBI" id="CHEBI:57945"/>
        <dbReference type="ChEBI" id="CHEBI:78784"/>
        <dbReference type="ChEBI" id="CHEBI:78785"/>
        <dbReference type="EC" id="1.3.1.9"/>
    </reaction>
</comment>
<dbReference type="Pfam" id="PF00698">
    <property type="entry name" value="Acyl_transf_1"/>
    <property type="match status" value="2"/>
</dbReference>
<dbReference type="GO" id="GO:0006633">
    <property type="term" value="P:fatty acid biosynthetic process"/>
    <property type="evidence" value="ECO:0007669"/>
    <property type="project" value="InterPro"/>
</dbReference>
<dbReference type="SUPFAM" id="SSF51412">
    <property type="entry name" value="Inosine monophosphate dehydrogenase (IMPDH)"/>
    <property type="match status" value="1"/>
</dbReference>
<dbReference type="GO" id="GO:0019171">
    <property type="term" value="F:(3R)-hydroxyacyl-[acyl-carrier-protein] dehydratase activity"/>
    <property type="evidence" value="ECO:0007669"/>
    <property type="project" value="UniProtKB-EC"/>
</dbReference>
<evidence type="ECO:0000256" key="5">
    <source>
        <dbReference type="ARBA" id="ARBA00012996"/>
    </source>
</evidence>
<dbReference type="Gene3D" id="3.10.129.10">
    <property type="entry name" value="Hotdog Thioesterase"/>
    <property type="match status" value="1"/>
</dbReference>
<name>K2RJ32_MACPH</name>
<keyword evidence="10" id="KW-0378">Hydrolase</keyword>
<dbReference type="eggNOG" id="ENOG502QQJX">
    <property type="taxonomic scope" value="Eukaryota"/>
</dbReference>
<dbReference type="SMART" id="SM00827">
    <property type="entry name" value="PKS_AT"/>
    <property type="match status" value="1"/>
</dbReference>
<dbReference type="InterPro" id="IPR039569">
    <property type="entry name" value="FAS1-like_DH_region"/>
</dbReference>
<evidence type="ECO:0000256" key="20">
    <source>
        <dbReference type="SAM" id="MobiDB-lite"/>
    </source>
</evidence>
<dbReference type="GO" id="GO:0005835">
    <property type="term" value="C:fatty acid synthase complex"/>
    <property type="evidence" value="ECO:0007669"/>
    <property type="project" value="InterPro"/>
</dbReference>
<dbReference type="OrthoDB" id="4251012at2759"/>
<evidence type="ECO:0000256" key="13">
    <source>
        <dbReference type="ARBA" id="ARBA00023027"/>
    </source>
</evidence>
<feature type="region of interest" description="Disordered" evidence="20">
    <location>
        <begin position="2257"/>
        <end position="2282"/>
    </location>
</feature>
<dbReference type="Pfam" id="PF01575">
    <property type="entry name" value="MaoC_dehydratas"/>
    <property type="match status" value="1"/>
</dbReference>
<evidence type="ECO:0000256" key="6">
    <source>
        <dbReference type="ARBA" id="ARBA00013167"/>
    </source>
</evidence>
<evidence type="ECO:0000256" key="14">
    <source>
        <dbReference type="ARBA" id="ARBA00048237"/>
    </source>
</evidence>
<evidence type="ECO:0000256" key="18">
    <source>
        <dbReference type="ARBA" id="ARBA00048835"/>
    </source>
</evidence>
<dbReference type="GO" id="GO:0016297">
    <property type="term" value="F:fatty acyl-[ACP] hydrolase activity"/>
    <property type="evidence" value="ECO:0007669"/>
    <property type="project" value="UniProtKB-EC"/>
</dbReference>
<dbReference type="Pfam" id="PF13452">
    <property type="entry name" value="FAS1_DH_region"/>
    <property type="match status" value="1"/>
</dbReference>
<dbReference type="VEuPathDB" id="FungiDB:MPH_00114"/>
<dbReference type="FunFam" id="3.20.20.70:FF:000078">
    <property type="entry name" value="Fatty acid synthase beta subunit dehydratase"/>
    <property type="match status" value="1"/>
</dbReference>
<dbReference type="GO" id="GO:0004318">
    <property type="term" value="F:enoyl-[acyl-carrier-protein] reductase (NADH) activity"/>
    <property type="evidence" value="ECO:0007669"/>
    <property type="project" value="UniProtKB-EC"/>
</dbReference>
<dbReference type="EC" id="1.3.1.9" evidence="5"/>
<evidence type="ECO:0000313" key="22">
    <source>
        <dbReference type="EMBL" id="EKG22541.1"/>
    </source>
</evidence>
<evidence type="ECO:0000256" key="10">
    <source>
        <dbReference type="ARBA" id="ARBA00022801"/>
    </source>
</evidence>
<comment type="catalytic activity">
    <reaction evidence="1">
        <text>a (3R)-hydroxyacyl-[ACP] = a (2E)-enoyl-[ACP] + H2O</text>
        <dbReference type="Rhea" id="RHEA:13097"/>
        <dbReference type="Rhea" id="RHEA-COMP:9925"/>
        <dbReference type="Rhea" id="RHEA-COMP:9945"/>
        <dbReference type="ChEBI" id="CHEBI:15377"/>
        <dbReference type="ChEBI" id="CHEBI:78784"/>
        <dbReference type="ChEBI" id="CHEBI:78827"/>
        <dbReference type="EC" id="4.2.1.59"/>
    </reaction>
</comment>
<comment type="catalytic activity">
    <reaction evidence="18">
        <text>holo-[ACP] + acetyl-CoA = acetyl-[ACP] + CoA</text>
        <dbReference type="Rhea" id="RHEA:41788"/>
        <dbReference type="Rhea" id="RHEA-COMP:9621"/>
        <dbReference type="Rhea" id="RHEA-COMP:9685"/>
        <dbReference type="ChEBI" id="CHEBI:57287"/>
        <dbReference type="ChEBI" id="CHEBI:57288"/>
        <dbReference type="ChEBI" id="CHEBI:64479"/>
        <dbReference type="ChEBI" id="CHEBI:78446"/>
        <dbReference type="EC" id="2.3.1.38"/>
    </reaction>
</comment>
<dbReference type="InterPro" id="IPR029069">
    <property type="entry name" value="HotDog_dom_sf"/>
</dbReference>
<dbReference type="InterPro" id="IPR013565">
    <property type="entry name" value="Fas1/AflB-like_central"/>
</dbReference>
<keyword evidence="9" id="KW-0808">Transferase</keyword>
<dbReference type="EC" id="3.1.2.14" evidence="3"/>
<evidence type="ECO:0000256" key="2">
    <source>
        <dbReference type="ARBA" id="ARBA00010009"/>
    </source>
</evidence>
<dbReference type="PRINTS" id="PR01483">
    <property type="entry name" value="FASYNTHASE"/>
</dbReference>
<dbReference type="EC" id="2.3.1.39" evidence="8"/>
<dbReference type="InterPro" id="IPR002539">
    <property type="entry name" value="MaoC-like_dom"/>
</dbReference>
<dbReference type="InterPro" id="IPR001227">
    <property type="entry name" value="Ac_transferase_dom_sf"/>
</dbReference>
<evidence type="ECO:0000256" key="17">
    <source>
        <dbReference type="ARBA" id="ARBA00048572"/>
    </source>
</evidence>
<dbReference type="GO" id="GO:0004312">
    <property type="term" value="F:fatty acid synthase activity"/>
    <property type="evidence" value="ECO:0007669"/>
    <property type="project" value="InterPro"/>
</dbReference>
<keyword evidence="11" id="KW-0521">NADP</keyword>
<dbReference type="Gene3D" id="6.20.240.10">
    <property type="match status" value="1"/>
</dbReference>
<comment type="caution">
    <text evidence="22">The sequence shown here is derived from an EMBL/GenBank/DDBJ whole genome shotgun (WGS) entry which is preliminary data.</text>
</comment>
<dbReference type="SUPFAM" id="SSF54637">
    <property type="entry name" value="Thioesterase/thiol ester dehydrase-isomerase"/>
    <property type="match status" value="1"/>
</dbReference>
<dbReference type="EC" id="2.3.1.38" evidence="7"/>
<feature type="compositionally biased region" description="Basic and acidic residues" evidence="20">
    <location>
        <begin position="2257"/>
        <end position="2268"/>
    </location>
</feature>
<dbReference type="InterPro" id="IPR014043">
    <property type="entry name" value="Acyl_transferase_dom"/>
</dbReference>
<evidence type="ECO:0000256" key="11">
    <source>
        <dbReference type="ARBA" id="ARBA00022857"/>
    </source>
</evidence>
<dbReference type="STRING" id="1126212.K2RJ32"/>
<dbReference type="Pfam" id="PF08354">
    <property type="entry name" value="Fas1-AflB-like_hel"/>
    <property type="match status" value="1"/>
</dbReference>
<dbReference type="InterPro" id="IPR003965">
    <property type="entry name" value="Fatty_acid_synthase"/>
</dbReference>
<keyword evidence="13" id="KW-0520">NAD</keyword>
<dbReference type="InterPro" id="IPR032088">
    <property type="entry name" value="SAT"/>
</dbReference>
<sequence>MSSSASTSSASSPLARLHLVSAGVKCALDVDSSQLAPLAGHGDEFINSLHGDEHPPSSPASLALRFIAYLESTDTTTPALTSALSAFETRFLTTTDIHTLALSQPGGTQQARMLLRSYYEALFRCSRKPIATSSALLDASAASKAHPFLIFGGQGAANPGCFQELRGLISTYRPLVHTLISTASPVLFSLSRDPATNGFYAGRELDLDAWLADPDAVPESDFLASAAVSFPIIGLVGLAHYCITCQVLGKTPGEFRKLLRGVTGHSQGLVVAAAVAQCSTWDEFYAVAQDVLELLFWTGFESHTAAPRSALSDADIKDSIEHGEGRPGLMLSVRGLRKSEVQDLVDKCNARLPENARICVALQNTQDNFTLAGPARSLRGFCLHVRPLQAEDGVDQSRVPYRKRKKAIKASFLPISAPFHSKYLAKAAERINDQVPTSSLSAANMAIPVYHTKDGQDLRSITGRSITDILVDAVCTDFVDWPASLKLPGASHIITLATGRLGDVVEMVKQGEGIIVLNAATIAEPDAARLTKVDLFAAQLPAEKLSAPSWSDLYRPRLVKSENGEVQLDTKLSRVLGTPPVFTAGMTPTTVHWDFVSAVMNAGYHIEMAGGGYFSPTTLSAAITQLAQSIPRGRGITLNLIYASPESMRWQIALLQDLQRKGSTAPIDGLTIGAGVPSPDIASSYITSLNLKHIAFKPGSHDSIRQTLAIADAHPRFPVLLQWTGGRGGGHHSYEDFHAPILDTYAEIRARPNVVLVAGSGFGDAAGIYPYLSGEWAQAYGRAPMPFDGALLGSRMMVAREAHTAPESREVIVAAPGLESERDWDRTYDGPAGGVVTVQSEMGQPIHKIATRGVKLWAELDKTVFSLPRAQRPAALEKQRRALIARLNADYAKPWFGVDAEGTGPAELAEMPYARVVKRLLELMYLPHRGAFIDPSYEVLLRDVAQRALDRLHPGAEPLQAEDTAALVLLIGDFEAVCPGAETQTLHPEDERWFVRRCKARGMKPVNFIPALDEDFEFFFKKDSLWQSENVDAVVGRDAGRVCILQSPVSVRYSTRADESAKEILDGITGGLVERVKNAFYGGNDVAIPLAEVSEAAVEMLEEEKVPPGVRVRIAGTATKIYEAVNGTVPEPETWLSFIAERTTGWVSRLFSDSHVVQGHVRTANPFRRILQLRPGEKLALDQEKNTITITAAADDHLLCTISMKDSHVRATLSAPSADDQRPDVDFTLDFAYLPAKHCSFFSDAEAHMDNVKAFYSRLWLPSTDIQGKNVRSTFTGPARVVSEELVRDLAYCLHSTLPDLELNIPESGVVPLDLCIVLAWEPLVAPLLLPEIRGDILRLVHRSNKFEYLSSARLKVGDSITTSSTVQSITIEDPGKSVVVRAVIERDGVPLVAITSEFLFKGAFSDYDTTFKHISHPPFELRLGTPIEEAVFKAQSWLKLNDPTTNLANRALTLNLSTSLSWQDKTTYSALTTTGTLTTPSGTPLGTIAYTATACHGDPVLDYLHRKATPVGVPVPLKQPGWTDAASKEIRMPKTNARYARVSRDNNPIHVSPLFAAYAALPGTITHGMHTSAVARAVLQHLAAESDTARFHSWSASFVGMVVPGDRLHVAFEHVAMASGRMVIKVRVRNAETDEAVLEGEAVVEQVATAYVFTGQGSQGVGMGMALYDKSAVARRVWDDVDASLRELYGEYLSVSSFSPPISLLRFPFIRIAFLGAVGLIWRRQGFSILDIVRTNPTTLTVQFGGPRGRRIRANYLALTIERILPDNAGSVVEPLLKDLTPDSPSYTFHEPRGLLFSTQFAQPAILLQELATFEDMRANGLVQEGALFAGHSLGEYGALAAMARFLDARTLIKVVFYRGLTMQVAMERDAFGRTEYGMAAANPGRVGKWFNETMLKEVVGLVAETSGSLLEIVNLNVEGEQYVCAGKLENLHALTTLLTHLARTPTARTLFTPDNRASLHTLVAQHVAAASALPRPIDLERGAATIPLKGIDVPFHSSHLLFGVTPYRNFLAKSIESENVDVDALVGKYVPNVVAKPFELGTDHSGPDSQRSIMDHFLERITPKLQELRHFSARDLSKDGQAEKAILEVLTWAGPDVENFGEDFQEFYDGLLLYRNLTLASTDRRSVQEFVVVFFEIHGSDRRSFPAAVKSGLGLFSMCYNAHPRGKNPPYGLWDTLNAADLLGLPEARMLRLYLKSHQEIFGSSTLGNALRNIEDLDESGHLHLPFSDGFNHCARQAVTSFTEDPSRFWVTCESPRERSQPKERSTATMKRGNKERLAANPGGIENMQILVGPSGCGKTSSIHSLLKKNWGFYLLPGNMPEASAEPTGVDEDELRDRLEYRPRRGGGSRDTQTWLDDVKSMYEHFPFPQYGAHLRACTLLSARIWILCQFRLKAGPHCTPSDWLKLQTSCTNPRKDIFNHLYRVARFFDLRIPDYDGFRDSQVLYCFDEAQCDLPAVSPGRSEWPHVQSIYRNDFPPLTLMTLTAFGLVKDHAWAKGLGISLSGTALQLGQMHKMIQGVREEVEARAIKLGDLQPKVNDAFRLIETDKDFRDLLREEGMHTTSGPT</sequence>
<proteinExistence type="inferred from homology"/>
<evidence type="ECO:0000256" key="4">
    <source>
        <dbReference type="ARBA" id="ARBA00012878"/>
    </source>
</evidence>
<dbReference type="SUPFAM" id="SSF52151">
    <property type="entry name" value="FabD/lysophospholipase-like"/>
    <property type="match status" value="2"/>
</dbReference>
<gene>
    <name evidence="22" type="ORF">MPH_00114</name>
</gene>
<comment type="similarity">
    <text evidence="2">Belongs to the fungal fatty acid synthetase subunit beta family.</text>
</comment>
<evidence type="ECO:0000256" key="12">
    <source>
        <dbReference type="ARBA" id="ARBA00023002"/>
    </source>
</evidence>
<dbReference type="Gene3D" id="1.20.1050.120">
    <property type="match status" value="1"/>
</dbReference>
<dbReference type="InterPro" id="IPR016035">
    <property type="entry name" value="Acyl_Trfase/lysoPLipase"/>
</dbReference>
<dbReference type="InParanoid" id="K2RJ32"/>
<evidence type="ECO:0000259" key="21">
    <source>
        <dbReference type="SMART" id="SM00827"/>
    </source>
</evidence>
<dbReference type="Proteomes" id="UP000007129">
    <property type="component" value="Unassembled WGS sequence"/>
</dbReference>
<protein>
    <recommendedName>
        <fullName evidence="19">S-acyl fatty acid synthase thioesterase</fullName>
        <ecNumber evidence="5">1.3.1.9</ecNumber>
        <ecNumber evidence="7">2.3.1.38</ecNumber>
        <ecNumber evidence="8">2.3.1.39</ecNumber>
        <ecNumber evidence="4">2.3.1.86</ecNumber>
        <ecNumber evidence="3">3.1.2.14</ecNumber>
        <ecNumber evidence="6">4.2.1.59</ecNumber>
    </recommendedName>
</protein>
<dbReference type="Gene3D" id="3.30.70.2430">
    <property type="match status" value="1"/>
</dbReference>
<dbReference type="Pfam" id="PF16073">
    <property type="entry name" value="SAT"/>
    <property type="match status" value="1"/>
</dbReference>
<dbReference type="GO" id="GO:0004313">
    <property type="term" value="F:[acyl-carrier-protein] S-acetyltransferase activity"/>
    <property type="evidence" value="ECO:0007669"/>
    <property type="project" value="UniProtKB-EC"/>
</dbReference>
<dbReference type="InterPro" id="IPR050830">
    <property type="entry name" value="Fungal_FAS"/>
</dbReference>
<dbReference type="EMBL" id="AHHD01000007">
    <property type="protein sequence ID" value="EKG22541.1"/>
    <property type="molecule type" value="Genomic_DNA"/>
</dbReference>
<reference evidence="22 23" key="1">
    <citation type="journal article" date="2012" name="BMC Genomics">
        <title>Tools to kill: Genome of one of the most destructive plant pathogenic fungi Macrophomina phaseolina.</title>
        <authorList>
            <person name="Islam M.S."/>
            <person name="Haque M.S."/>
            <person name="Islam M.M."/>
            <person name="Emdad E.M."/>
            <person name="Halim A."/>
            <person name="Hossen Q.M.M."/>
            <person name="Hossain M.Z."/>
            <person name="Ahmed B."/>
            <person name="Rahim S."/>
            <person name="Rahman M.S."/>
            <person name="Alam M.M."/>
            <person name="Hou S."/>
            <person name="Wan X."/>
            <person name="Saito J.A."/>
            <person name="Alam M."/>
        </authorList>
    </citation>
    <scope>NUCLEOTIDE SEQUENCE [LARGE SCALE GENOMIC DNA]</scope>
    <source>
        <strain evidence="22 23">MS6</strain>
    </source>
</reference>
<comment type="catalytic activity">
    <reaction evidence="15">
        <text>holo-[ACP] + malonyl-CoA = malonyl-[ACP] + CoA</text>
        <dbReference type="Rhea" id="RHEA:41792"/>
        <dbReference type="Rhea" id="RHEA-COMP:9623"/>
        <dbReference type="Rhea" id="RHEA-COMP:9685"/>
        <dbReference type="ChEBI" id="CHEBI:57287"/>
        <dbReference type="ChEBI" id="CHEBI:57384"/>
        <dbReference type="ChEBI" id="CHEBI:64479"/>
        <dbReference type="ChEBI" id="CHEBI:78449"/>
        <dbReference type="EC" id="2.3.1.39"/>
    </reaction>
</comment>
<dbReference type="Gene3D" id="2.40.128.700">
    <property type="match status" value="1"/>
</dbReference>
<accession>K2RJ32</accession>
<comment type="catalytic activity">
    <reaction evidence="16">
        <text>(9Z)-octadecenoyl-[ACP] + H2O = (9Z)-octadecenoate + holo-[ACP] + H(+)</text>
        <dbReference type="Rhea" id="RHEA:15057"/>
        <dbReference type="Rhea" id="RHEA-COMP:9685"/>
        <dbReference type="Rhea" id="RHEA-COMP:9924"/>
        <dbReference type="ChEBI" id="CHEBI:15377"/>
        <dbReference type="ChEBI" id="CHEBI:15378"/>
        <dbReference type="ChEBI" id="CHEBI:30823"/>
        <dbReference type="ChEBI" id="CHEBI:64479"/>
        <dbReference type="ChEBI" id="CHEBI:78783"/>
        <dbReference type="EC" id="3.1.2.14"/>
    </reaction>
</comment>